<evidence type="ECO:0000313" key="6">
    <source>
        <dbReference type="EnsemblPlants" id="KEH19246"/>
    </source>
</evidence>
<feature type="domain" description="LOB" evidence="3">
    <location>
        <begin position="9"/>
        <end position="110"/>
    </location>
</feature>
<evidence type="ECO:0000256" key="1">
    <source>
        <dbReference type="ARBA" id="ARBA00005474"/>
    </source>
</evidence>
<reference evidence="5" key="5">
    <citation type="journal article" date="2018" name="Nat. Plants">
        <title>Whole-genome landscape of Medicago truncatula symbiotic genes.</title>
        <authorList>
            <person name="Pecrix Y."/>
            <person name="Gamas P."/>
            <person name="Carrere S."/>
        </authorList>
    </citation>
    <scope>NUCLEOTIDE SEQUENCE</scope>
    <source>
        <tissue evidence="5">Leaves</tissue>
    </source>
</reference>
<reference evidence="6" key="3">
    <citation type="submission" date="2015-04" db="UniProtKB">
        <authorList>
            <consortium name="EnsemblPlants"/>
        </authorList>
    </citation>
    <scope>IDENTIFICATION</scope>
    <source>
        <strain evidence="6">cv. Jemalong A17</strain>
    </source>
</reference>
<dbReference type="EMBL" id="PSQE01000008">
    <property type="protein sequence ID" value="RHN40793.1"/>
    <property type="molecule type" value="Genomic_DNA"/>
</dbReference>
<feature type="compositionally biased region" description="Acidic residues" evidence="2">
    <location>
        <begin position="153"/>
        <end position="165"/>
    </location>
</feature>
<feature type="compositionally biased region" description="Polar residues" evidence="2">
    <location>
        <begin position="134"/>
        <end position="144"/>
    </location>
</feature>
<dbReference type="GO" id="GO:0006355">
    <property type="term" value="P:regulation of DNA-templated transcription"/>
    <property type="evidence" value="ECO:0000318"/>
    <property type="project" value="GO_Central"/>
</dbReference>
<evidence type="ECO:0000313" key="7">
    <source>
        <dbReference type="Proteomes" id="UP000002051"/>
    </source>
</evidence>
<name>A0A072TPV3_MEDTR</name>
<keyword evidence="7" id="KW-1185">Reference proteome</keyword>
<dbReference type="Proteomes" id="UP000265566">
    <property type="component" value="Chromosome 8"/>
</dbReference>
<dbReference type="AlphaFoldDB" id="A0A072TPV3"/>
<protein>
    <submittedName>
        <fullName evidence="4">DUF260 family protein</fullName>
    </submittedName>
    <submittedName>
        <fullName evidence="5">Putative transcription factor AS2-LOB family</fullName>
    </submittedName>
</protein>
<organism evidence="4 7">
    <name type="scientific">Medicago truncatula</name>
    <name type="common">Barrel medic</name>
    <name type="synonym">Medicago tribuloides</name>
    <dbReference type="NCBI Taxonomy" id="3880"/>
    <lineage>
        <taxon>Eukaryota</taxon>
        <taxon>Viridiplantae</taxon>
        <taxon>Streptophyta</taxon>
        <taxon>Embryophyta</taxon>
        <taxon>Tracheophyta</taxon>
        <taxon>Spermatophyta</taxon>
        <taxon>Magnoliopsida</taxon>
        <taxon>eudicotyledons</taxon>
        <taxon>Gunneridae</taxon>
        <taxon>Pentapetalae</taxon>
        <taxon>rosids</taxon>
        <taxon>fabids</taxon>
        <taxon>Fabales</taxon>
        <taxon>Fabaceae</taxon>
        <taxon>Papilionoideae</taxon>
        <taxon>50 kb inversion clade</taxon>
        <taxon>NPAAA clade</taxon>
        <taxon>Hologalegina</taxon>
        <taxon>IRL clade</taxon>
        <taxon>Trifolieae</taxon>
        <taxon>Medicago</taxon>
    </lineage>
</organism>
<dbReference type="InterPro" id="IPR004883">
    <property type="entry name" value="LOB"/>
</dbReference>
<dbReference type="Gramene" id="rna47004">
    <property type="protein sequence ID" value="RHN40793.1"/>
    <property type="gene ID" value="gene47004"/>
</dbReference>
<evidence type="ECO:0000313" key="5">
    <source>
        <dbReference type="EMBL" id="RHN40793.1"/>
    </source>
</evidence>
<dbReference type="HOGENOM" id="CLU_1542382_0_0_1"/>
<dbReference type="GO" id="GO:0005634">
    <property type="term" value="C:nucleus"/>
    <property type="evidence" value="ECO:0000318"/>
    <property type="project" value="GO_Central"/>
</dbReference>
<reference evidence="4 7" key="1">
    <citation type="journal article" date="2011" name="Nature">
        <title>The Medicago genome provides insight into the evolution of rhizobial symbioses.</title>
        <authorList>
            <person name="Young N.D."/>
            <person name="Debelle F."/>
            <person name="Oldroyd G.E."/>
            <person name="Geurts R."/>
            <person name="Cannon S.B."/>
            <person name="Udvardi M.K."/>
            <person name="Benedito V.A."/>
            <person name="Mayer K.F."/>
            <person name="Gouzy J."/>
            <person name="Schoof H."/>
            <person name="Van de Peer Y."/>
            <person name="Proost S."/>
            <person name="Cook D.R."/>
            <person name="Meyers B.C."/>
            <person name="Spannagl M."/>
            <person name="Cheung F."/>
            <person name="De Mita S."/>
            <person name="Krishnakumar V."/>
            <person name="Gundlach H."/>
            <person name="Zhou S."/>
            <person name="Mudge J."/>
            <person name="Bharti A.K."/>
            <person name="Murray J.D."/>
            <person name="Naoumkina M.A."/>
            <person name="Rosen B."/>
            <person name="Silverstein K.A."/>
            <person name="Tang H."/>
            <person name="Rombauts S."/>
            <person name="Zhao P.X."/>
            <person name="Zhou P."/>
            <person name="Barbe V."/>
            <person name="Bardou P."/>
            <person name="Bechner M."/>
            <person name="Bellec A."/>
            <person name="Berger A."/>
            <person name="Berges H."/>
            <person name="Bidwell S."/>
            <person name="Bisseling T."/>
            <person name="Choisne N."/>
            <person name="Couloux A."/>
            <person name="Denny R."/>
            <person name="Deshpande S."/>
            <person name="Dai X."/>
            <person name="Doyle J.J."/>
            <person name="Dudez A.M."/>
            <person name="Farmer A.D."/>
            <person name="Fouteau S."/>
            <person name="Franken C."/>
            <person name="Gibelin C."/>
            <person name="Gish J."/>
            <person name="Goldstein S."/>
            <person name="Gonzalez A.J."/>
            <person name="Green P.J."/>
            <person name="Hallab A."/>
            <person name="Hartog M."/>
            <person name="Hua A."/>
            <person name="Humphray S.J."/>
            <person name="Jeong D.H."/>
            <person name="Jing Y."/>
            <person name="Jocker A."/>
            <person name="Kenton S.M."/>
            <person name="Kim D.J."/>
            <person name="Klee K."/>
            <person name="Lai H."/>
            <person name="Lang C."/>
            <person name="Lin S."/>
            <person name="Macmil S.L."/>
            <person name="Magdelenat G."/>
            <person name="Matthews L."/>
            <person name="McCorrison J."/>
            <person name="Monaghan E.L."/>
            <person name="Mun J.H."/>
            <person name="Najar F.Z."/>
            <person name="Nicholson C."/>
            <person name="Noirot C."/>
            <person name="O'Bleness M."/>
            <person name="Paule C.R."/>
            <person name="Poulain J."/>
            <person name="Prion F."/>
            <person name="Qin B."/>
            <person name="Qu C."/>
            <person name="Retzel E.F."/>
            <person name="Riddle C."/>
            <person name="Sallet E."/>
            <person name="Samain S."/>
            <person name="Samson N."/>
            <person name="Sanders I."/>
            <person name="Saurat O."/>
            <person name="Scarpelli C."/>
            <person name="Schiex T."/>
            <person name="Segurens B."/>
            <person name="Severin A.J."/>
            <person name="Sherrier D.J."/>
            <person name="Shi R."/>
            <person name="Sims S."/>
            <person name="Singer S.R."/>
            <person name="Sinharoy S."/>
            <person name="Sterck L."/>
            <person name="Viollet A."/>
            <person name="Wang B.B."/>
            <person name="Wang K."/>
            <person name="Wang M."/>
            <person name="Wang X."/>
            <person name="Warfsmann J."/>
            <person name="Weissenbach J."/>
            <person name="White D.D."/>
            <person name="White J.D."/>
            <person name="Wiley G.B."/>
            <person name="Wincker P."/>
            <person name="Xing Y."/>
            <person name="Yang L."/>
            <person name="Yao Z."/>
            <person name="Ying F."/>
            <person name="Zhai J."/>
            <person name="Zhou L."/>
            <person name="Zuber A."/>
            <person name="Denarie J."/>
            <person name="Dixon R.A."/>
            <person name="May G.D."/>
            <person name="Schwartz D.C."/>
            <person name="Rogers J."/>
            <person name="Quetier F."/>
            <person name="Town C.D."/>
            <person name="Roe B.A."/>
        </authorList>
    </citation>
    <scope>NUCLEOTIDE SEQUENCE [LARGE SCALE GENOMIC DNA]</scope>
    <source>
        <strain evidence="4">A17</strain>
        <strain evidence="6 7">cv. Jemalong A17</strain>
    </source>
</reference>
<accession>A0A072TPV3</accession>
<dbReference type="Proteomes" id="UP000002051">
    <property type="component" value="Chromosome 8"/>
</dbReference>
<dbReference type="EnsemblPlants" id="KEH19246">
    <property type="protein sequence ID" value="KEH19246"/>
    <property type="gene ID" value="MTR_8g445680"/>
</dbReference>
<evidence type="ECO:0000259" key="3">
    <source>
        <dbReference type="PROSITE" id="PS50891"/>
    </source>
</evidence>
<dbReference type="GO" id="GO:0001216">
    <property type="term" value="F:DNA-binding transcription activator activity"/>
    <property type="evidence" value="ECO:0000318"/>
    <property type="project" value="GO_Central"/>
</dbReference>
<dbReference type="Pfam" id="PF03195">
    <property type="entry name" value="LOB"/>
    <property type="match status" value="1"/>
</dbReference>
<sequence length="174" mass="19912">MNEGNKHARVCLLCQCHNRHCNNDCEYGEFFKPHRNEDFQSALRSLGLSNIMSMMESVETYDRQGAANSILSQGRDWQRRQYGRQLEMGEEISSFKRKALFASTFMTFCRYYAKSVPFPITSRSYKMNGILTASESGESSNASKGKQVLIEQSDSEDNDDMEDLSPNENARSEE</sequence>
<evidence type="ECO:0000256" key="2">
    <source>
        <dbReference type="SAM" id="MobiDB-lite"/>
    </source>
</evidence>
<feature type="region of interest" description="Disordered" evidence="2">
    <location>
        <begin position="134"/>
        <end position="174"/>
    </location>
</feature>
<proteinExistence type="inferred from homology"/>
<reference evidence="4 7" key="2">
    <citation type="journal article" date="2014" name="BMC Genomics">
        <title>An improved genome release (version Mt4.0) for the model legume Medicago truncatula.</title>
        <authorList>
            <person name="Tang H."/>
            <person name="Krishnakumar V."/>
            <person name="Bidwell S."/>
            <person name="Rosen B."/>
            <person name="Chan A."/>
            <person name="Zhou S."/>
            <person name="Gentzbittel L."/>
            <person name="Childs K.L."/>
            <person name="Yandell M."/>
            <person name="Gundlach H."/>
            <person name="Mayer K.F."/>
            <person name="Schwartz D.C."/>
            <person name="Town C.D."/>
        </authorList>
    </citation>
    <scope>GENOME REANNOTATION</scope>
    <source>
        <strain evidence="4">A17</strain>
        <strain evidence="6 7">cv. Jemalong A17</strain>
    </source>
</reference>
<evidence type="ECO:0000313" key="4">
    <source>
        <dbReference type="EMBL" id="KEH19246.1"/>
    </source>
</evidence>
<dbReference type="PROSITE" id="PS50891">
    <property type="entry name" value="LOB"/>
    <property type="match status" value="1"/>
</dbReference>
<evidence type="ECO:0000313" key="8">
    <source>
        <dbReference type="Proteomes" id="UP000265566"/>
    </source>
</evidence>
<comment type="similarity">
    <text evidence="1">Belongs to the LOB domain-containing protein family.</text>
</comment>
<gene>
    <name evidence="4" type="ordered locus">MTR_8g445680</name>
    <name evidence="5" type="ORF">MtrunA17_Chr8g0358731</name>
</gene>
<dbReference type="EMBL" id="CM001224">
    <property type="protein sequence ID" value="KEH19246.1"/>
    <property type="molecule type" value="Genomic_DNA"/>
</dbReference>
<reference evidence="8" key="4">
    <citation type="journal article" date="2018" name="Nat. Plants">
        <title>Whole-genome landscape of Medicago truncatula symbiotic genes.</title>
        <authorList>
            <person name="Pecrix Y."/>
            <person name="Staton S.E."/>
            <person name="Sallet E."/>
            <person name="Lelandais-Briere C."/>
            <person name="Moreau S."/>
            <person name="Carrere S."/>
            <person name="Blein T."/>
            <person name="Jardinaud M.F."/>
            <person name="Latrasse D."/>
            <person name="Zouine M."/>
            <person name="Zahm M."/>
            <person name="Kreplak J."/>
            <person name="Mayjonade B."/>
            <person name="Satge C."/>
            <person name="Perez M."/>
            <person name="Cauet S."/>
            <person name="Marande W."/>
            <person name="Chantry-Darmon C."/>
            <person name="Lopez-Roques C."/>
            <person name="Bouchez O."/>
            <person name="Berard A."/>
            <person name="Debelle F."/>
            <person name="Munos S."/>
            <person name="Bendahmane A."/>
            <person name="Berges H."/>
            <person name="Niebel A."/>
            <person name="Buitink J."/>
            <person name="Frugier F."/>
            <person name="Benhamed M."/>
            <person name="Crespi M."/>
            <person name="Gouzy J."/>
            <person name="Gamas P."/>
        </authorList>
    </citation>
    <scope>NUCLEOTIDE SEQUENCE [LARGE SCALE GENOMIC DNA]</scope>
    <source>
        <strain evidence="8">cv. Jemalong A17</strain>
    </source>
</reference>